<keyword evidence="3 11" id="KW-0547">Nucleotide-binding</keyword>
<dbReference type="NCBIfam" id="TIGR00614">
    <property type="entry name" value="recQ_fam"/>
    <property type="match status" value="1"/>
</dbReference>
<dbReference type="InterPro" id="IPR004589">
    <property type="entry name" value="DNA_helicase_ATP-dep_RecQ"/>
</dbReference>
<feature type="domain" description="Helicase ATP-binding" evidence="14">
    <location>
        <begin position="147"/>
        <end position="331"/>
    </location>
</feature>
<dbReference type="InterPro" id="IPR036388">
    <property type="entry name" value="WH-like_DNA-bd_sf"/>
</dbReference>
<evidence type="ECO:0000256" key="1">
    <source>
        <dbReference type="ARBA" id="ARBA00005446"/>
    </source>
</evidence>
<keyword evidence="7" id="KW-0238">DNA-binding</keyword>
<evidence type="ECO:0000256" key="6">
    <source>
        <dbReference type="ARBA" id="ARBA00022840"/>
    </source>
</evidence>
<evidence type="ECO:0000256" key="12">
    <source>
        <dbReference type="SAM" id="Coils"/>
    </source>
</evidence>
<dbReference type="InterPro" id="IPR032284">
    <property type="entry name" value="RecQ_Zn-bd"/>
</dbReference>
<organism evidence="16 17">
    <name type="scientific">Scleroderma citrinum Foug A</name>
    <dbReference type="NCBI Taxonomy" id="1036808"/>
    <lineage>
        <taxon>Eukaryota</taxon>
        <taxon>Fungi</taxon>
        <taxon>Dikarya</taxon>
        <taxon>Basidiomycota</taxon>
        <taxon>Agaricomycotina</taxon>
        <taxon>Agaricomycetes</taxon>
        <taxon>Agaricomycetidae</taxon>
        <taxon>Boletales</taxon>
        <taxon>Sclerodermatineae</taxon>
        <taxon>Sclerodermataceae</taxon>
        <taxon>Scleroderma</taxon>
    </lineage>
</organism>
<dbReference type="SMART" id="SM00487">
    <property type="entry name" value="DEXDc"/>
    <property type="match status" value="1"/>
</dbReference>
<dbReference type="GO" id="GO:0005634">
    <property type="term" value="C:nucleus"/>
    <property type="evidence" value="ECO:0007669"/>
    <property type="project" value="UniProtKB-SubCell"/>
</dbReference>
<dbReference type="Pfam" id="PF00270">
    <property type="entry name" value="DEAD"/>
    <property type="match status" value="1"/>
</dbReference>
<dbReference type="GO" id="GO:0005524">
    <property type="term" value="F:ATP binding"/>
    <property type="evidence" value="ECO:0007669"/>
    <property type="project" value="UniProtKB-KW"/>
</dbReference>
<comment type="subcellular location">
    <subcellularLocation>
        <location evidence="11">Nucleus</location>
    </subcellularLocation>
</comment>
<dbReference type="GO" id="GO:0046872">
    <property type="term" value="F:metal ion binding"/>
    <property type="evidence" value="ECO:0007669"/>
    <property type="project" value="UniProtKB-KW"/>
</dbReference>
<evidence type="ECO:0000256" key="7">
    <source>
        <dbReference type="ARBA" id="ARBA00023125"/>
    </source>
</evidence>
<dbReference type="GO" id="GO:0009378">
    <property type="term" value="F:four-way junction helicase activity"/>
    <property type="evidence" value="ECO:0007669"/>
    <property type="project" value="TreeGrafter"/>
</dbReference>
<dbReference type="GO" id="GO:0003677">
    <property type="term" value="F:DNA binding"/>
    <property type="evidence" value="ECO:0007669"/>
    <property type="project" value="UniProtKB-KW"/>
</dbReference>
<proteinExistence type="inferred from homology"/>
<accession>A0A0C3A761</accession>
<feature type="region of interest" description="Disordered" evidence="13">
    <location>
        <begin position="745"/>
        <end position="812"/>
    </location>
</feature>
<dbReference type="EC" id="5.6.2.4" evidence="11"/>
<dbReference type="InterPro" id="IPR011545">
    <property type="entry name" value="DEAD/DEAH_box_helicase_dom"/>
</dbReference>
<feature type="domain" description="Helicase C-terminal" evidence="15">
    <location>
        <begin position="371"/>
        <end position="519"/>
    </location>
</feature>
<dbReference type="Pfam" id="PF16124">
    <property type="entry name" value="RecQ_Zn_bind"/>
    <property type="match status" value="1"/>
</dbReference>
<evidence type="ECO:0000256" key="4">
    <source>
        <dbReference type="ARBA" id="ARBA00022801"/>
    </source>
</evidence>
<evidence type="ECO:0000256" key="3">
    <source>
        <dbReference type="ARBA" id="ARBA00022741"/>
    </source>
</evidence>
<gene>
    <name evidence="16" type="ORF">SCLCIDRAFT_1171179</name>
</gene>
<dbReference type="PROSITE" id="PS51192">
    <property type="entry name" value="HELICASE_ATP_BIND_1"/>
    <property type="match status" value="1"/>
</dbReference>
<dbReference type="InterPro" id="IPR014001">
    <property type="entry name" value="Helicase_ATP-bd"/>
</dbReference>
<dbReference type="FunFam" id="3.40.50.300:FF:001544">
    <property type="entry name" value="ATP-dependent DNA helicase"/>
    <property type="match status" value="1"/>
</dbReference>
<reference evidence="17" key="2">
    <citation type="submission" date="2015-01" db="EMBL/GenBank/DDBJ databases">
        <title>Evolutionary Origins and Diversification of the Mycorrhizal Mutualists.</title>
        <authorList>
            <consortium name="DOE Joint Genome Institute"/>
            <consortium name="Mycorrhizal Genomics Consortium"/>
            <person name="Kohler A."/>
            <person name="Kuo A."/>
            <person name="Nagy L.G."/>
            <person name="Floudas D."/>
            <person name="Copeland A."/>
            <person name="Barry K.W."/>
            <person name="Cichocki N."/>
            <person name="Veneault-Fourrey C."/>
            <person name="LaButti K."/>
            <person name="Lindquist E.A."/>
            <person name="Lipzen A."/>
            <person name="Lundell T."/>
            <person name="Morin E."/>
            <person name="Murat C."/>
            <person name="Riley R."/>
            <person name="Ohm R."/>
            <person name="Sun H."/>
            <person name="Tunlid A."/>
            <person name="Henrissat B."/>
            <person name="Grigoriev I.V."/>
            <person name="Hibbett D.S."/>
            <person name="Martin F."/>
        </authorList>
    </citation>
    <scope>NUCLEOTIDE SEQUENCE [LARGE SCALE GENOMIC DNA]</scope>
    <source>
        <strain evidence="17">Foug A</strain>
    </source>
</reference>
<keyword evidence="9 11" id="KW-0539">Nucleus</keyword>
<keyword evidence="6 11" id="KW-0067">ATP-binding</keyword>
<dbReference type="EMBL" id="KN822006">
    <property type="protein sequence ID" value="KIM69513.1"/>
    <property type="molecule type" value="Genomic_DNA"/>
</dbReference>
<keyword evidence="8" id="KW-0413">Isomerase</keyword>
<feature type="compositionally biased region" description="Acidic residues" evidence="13">
    <location>
        <begin position="753"/>
        <end position="768"/>
    </location>
</feature>
<evidence type="ECO:0000259" key="14">
    <source>
        <dbReference type="PROSITE" id="PS51192"/>
    </source>
</evidence>
<feature type="compositionally biased region" description="Polar residues" evidence="13">
    <location>
        <begin position="794"/>
        <end position="812"/>
    </location>
</feature>
<dbReference type="SUPFAM" id="SSF52540">
    <property type="entry name" value="P-loop containing nucleoside triphosphate hydrolases"/>
    <property type="match status" value="1"/>
</dbReference>
<dbReference type="InterPro" id="IPR027417">
    <property type="entry name" value="P-loop_NTPase"/>
</dbReference>
<dbReference type="PROSITE" id="PS51194">
    <property type="entry name" value="HELICASE_CTER"/>
    <property type="match status" value="1"/>
</dbReference>
<keyword evidence="4 11" id="KW-0378">Hydrolase</keyword>
<dbReference type="GO" id="GO:0005737">
    <property type="term" value="C:cytoplasm"/>
    <property type="evidence" value="ECO:0007669"/>
    <property type="project" value="TreeGrafter"/>
</dbReference>
<feature type="coiled-coil region" evidence="12">
    <location>
        <begin position="53"/>
        <end position="87"/>
    </location>
</feature>
<dbReference type="SMART" id="SM00490">
    <property type="entry name" value="HELICc"/>
    <property type="match status" value="1"/>
</dbReference>
<keyword evidence="17" id="KW-1185">Reference proteome</keyword>
<dbReference type="GO" id="GO:0043138">
    <property type="term" value="F:3'-5' DNA helicase activity"/>
    <property type="evidence" value="ECO:0007669"/>
    <property type="project" value="UniProtKB-EC"/>
</dbReference>
<dbReference type="OrthoDB" id="10261556at2759"/>
<comment type="catalytic activity">
    <reaction evidence="11">
        <text>ATP + H2O = ADP + phosphate + H(+)</text>
        <dbReference type="Rhea" id="RHEA:13065"/>
        <dbReference type="ChEBI" id="CHEBI:15377"/>
        <dbReference type="ChEBI" id="CHEBI:15378"/>
        <dbReference type="ChEBI" id="CHEBI:30616"/>
        <dbReference type="ChEBI" id="CHEBI:43474"/>
        <dbReference type="ChEBI" id="CHEBI:456216"/>
    </reaction>
</comment>
<dbReference type="GO" id="GO:0000724">
    <property type="term" value="P:double-strand break repair via homologous recombination"/>
    <property type="evidence" value="ECO:0007669"/>
    <property type="project" value="TreeGrafter"/>
</dbReference>
<evidence type="ECO:0000259" key="15">
    <source>
        <dbReference type="PROSITE" id="PS51194"/>
    </source>
</evidence>
<comment type="catalytic activity">
    <reaction evidence="10 11">
        <text>Couples ATP hydrolysis with the unwinding of duplex DNA by translocating in the 3'-5' direction.</text>
        <dbReference type="EC" id="5.6.2.4"/>
    </reaction>
</comment>
<dbReference type="InParanoid" id="A0A0C3A761"/>
<reference evidence="16 17" key="1">
    <citation type="submission" date="2014-04" db="EMBL/GenBank/DDBJ databases">
        <authorList>
            <consortium name="DOE Joint Genome Institute"/>
            <person name="Kuo A."/>
            <person name="Kohler A."/>
            <person name="Nagy L.G."/>
            <person name="Floudas D."/>
            <person name="Copeland A."/>
            <person name="Barry K.W."/>
            <person name="Cichocki N."/>
            <person name="Veneault-Fourrey C."/>
            <person name="LaButti K."/>
            <person name="Lindquist E.A."/>
            <person name="Lipzen A."/>
            <person name="Lundell T."/>
            <person name="Morin E."/>
            <person name="Murat C."/>
            <person name="Sun H."/>
            <person name="Tunlid A."/>
            <person name="Henrissat B."/>
            <person name="Grigoriev I.V."/>
            <person name="Hibbett D.S."/>
            <person name="Martin F."/>
            <person name="Nordberg H.P."/>
            <person name="Cantor M.N."/>
            <person name="Hua S.X."/>
        </authorList>
    </citation>
    <scope>NUCLEOTIDE SEQUENCE [LARGE SCALE GENOMIC DNA]</scope>
    <source>
        <strain evidence="16 17">Foug A</strain>
    </source>
</reference>
<sequence>MFYHSDHVESEDMDNILEMSLVEYKNTNTPIAGPSNAPAKPSYLRRHDPNSRMSALEAEIRGIDTQIQKLNGLRQALVKEKQTLMQEAHVSGAATSTAPNNVNGKGKSRSSDAIDYTIEFDWSSQLKGTMRKVFGIKNFRLCQQGVCNANMDGRDVVCVMPTGGGKSLTYQLPALLTPGCTLVISPLISLITDQIIHLKEAGVEAVMLTGGTSKAQAGDIQHRLTAMASSQQGGQETREIKLCYVTPEKISKSKTLMSLLHKLVEGRMLARIVIDEAHCVSQLGHDFRPDYKKLSVLRQFFPHIPILALSATCPPKVLQDILKILRMKAVVDGKAAPRDGTVYFSAPLYRKNLHYSVLPKPSSSKHAIMMMVDYIFNNHENDSGIVYCLTKKDAESVAESIQKWSSNRIKTGVYHADIADAHKEQLHRQWRDGNVQVVCATIAFGLGIDKGNVRFVLHHTKSLDGYYQESGRAGRDGQDADCVLYYRPQDATRQSSITCKDMDGSTKLHDMLRFAQDMQECRKILFAKYFSTSSDLSMAAWTTEESNATDRCGHCDNCSRPPETVEHSDTTLEAWRILKILENVDANGGRQTIAGLGDLARGLGGGTFEANGKRRKTREKVQLDYDAIASGKVGLSKDDVEKLIVQLLISRYLSEAFSSTAYSVNVYVTPGELAIRLTRYTHSEIVNGNGPRIYCSFSRTPRKGKAVARGSVKQAARERVSEDGSDEDCIAVPWNSRVSRIPARMKNKRSYDEVDEEPQETDDGEDFSEQIRKIDELSDEEDRGWEHSIRPTRRQTMSNENGDSSVIYLSSD</sequence>
<protein>
    <recommendedName>
        <fullName evidence="11">ATP-dependent DNA helicase</fullName>
        <ecNumber evidence="11">5.6.2.4</ecNumber>
    </recommendedName>
</protein>
<evidence type="ECO:0000313" key="17">
    <source>
        <dbReference type="Proteomes" id="UP000053989"/>
    </source>
</evidence>
<evidence type="ECO:0000256" key="2">
    <source>
        <dbReference type="ARBA" id="ARBA00022723"/>
    </source>
</evidence>
<evidence type="ECO:0000256" key="13">
    <source>
        <dbReference type="SAM" id="MobiDB-lite"/>
    </source>
</evidence>
<name>A0A0C3A761_9AGAM</name>
<evidence type="ECO:0000256" key="11">
    <source>
        <dbReference type="RuleBase" id="RU364117"/>
    </source>
</evidence>
<evidence type="ECO:0000256" key="5">
    <source>
        <dbReference type="ARBA" id="ARBA00022806"/>
    </source>
</evidence>
<dbReference type="PANTHER" id="PTHR13710:SF105">
    <property type="entry name" value="ATP-DEPENDENT DNA HELICASE Q1"/>
    <property type="match status" value="1"/>
</dbReference>
<dbReference type="STRING" id="1036808.A0A0C3A761"/>
<dbReference type="HOGENOM" id="CLU_001103_12_5_1"/>
<dbReference type="Proteomes" id="UP000053989">
    <property type="component" value="Unassembled WGS sequence"/>
</dbReference>
<dbReference type="InterPro" id="IPR002464">
    <property type="entry name" value="DNA/RNA_helicase_DEAH_CS"/>
</dbReference>
<dbReference type="AlphaFoldDB" id="A0A0C3A761"/>
<dbReference type="PROSITE" id="PS00690">
    <property type="entry name" value="DEAH_ATP_HELICASE"/>
    <property type="match status" value="1"/>
</dbReference>
<dbReference type="GO" id="GO:0005694">
    <property type="term" value="C:chromosome"/>
    <property type="evidence" value="ECO:0007669"/>
    <property type="project" value="TreeGrafter"/>
</dbReference>
<dbReference type="InterPro" id="IPR001650">
    <property type="entry name" value="Helicase_C-like"/>
</dbReference>
<dbReference type="Gene3D" id="3.40.50.300">
    <property type="entry name" value="P-loop containing nucleotide triphosphate hydrolases"/>
    <property type="match status" value="2"/>
</dbReference>
<evidence type="ECO:0000313" key="16">
    <source>
        <dbReference type="EMBL" id="KIM69513.1"/>
    </source>
</evidence>
<keyword evidence="12" id="KW-0175">Coiled coil</keyword>
<keyword evidence="2" id="KW-0479">Metal-binding</keyword>
<evidence type="ECO:0000256" key="9">
    <source>
        <dbReference type="ARBA" id="ARBA00023242"/>
    </source>
</evidence>
<evidence type="ECO:0000256" key="8">
    <source>
        <dbReference type="ARBA" id="ARBA00023235"/>
    </source>
</evidence>
<keyword evidence="5 11" id="KW-0347">Helicase</keyword>
<comment type="similarity">
    <text evidence="1 11">Belongs to the helicase family. RecQ subfamily.</text>
</comment>
<dbReference type="Pfam" id="PF00271">
    <property type="entry name" value="Helicase_C"/>
    <property type="match status" value="1"/>
</dbReference>
<evidence type="ECO:0000256" key="10">
    <source>
        <dbReference type="ARBA" id="ARBA00034617"/>
    </source>
</evidence>
<dbReference type="GO" id="GO:0016887">
    <property type="term" value="F:ATP hydrolysis activity"/>
    <property type="evidence" value="ECO:0007669"/>
    <property type="project" value="RHEA"/>
</dbReference>
<dbReference type="PANTHER" id="PTHR13710">
    <property type="entry name" value="DNA HELICASE RECQ FAMILY MEMBER"/>
    <property type="match status" value="1"/>
</dbReference>
<dbReference type="Gene3D" id="1.10.10.10">
    <property type="entry name" value="Winged helix-like DNA-binding domain superfamily/Winged helix DNA-binding domain"/>
    <property type="match status" value="1"/>
</dbReference>